<dbReference type="HOGENOM" id="CLU_1440772_0_0_1"/>
<evidence type="ECO:0000313" key="2">
    <source>
        <dbReference type="EMBL" id="KEQ65587.1"/>
    </source>
</evidence>
<feature type="compositionally biased region" description="Low complexity" evidence="1">
    <location>
        <begin position="1"/>
        <end position="20"/>
    </location>
</feature>
<dbReference type="RefSeq" id="XP_040882610.1">
    <property type="nucleotide sequence ID" value="XM_041020438.1"/>
</dbReference>
<sequence length="188" mass="21435">MTGPSTSKSASAAKNSTTDSPRSKPAAVAKNSATVVISRPTPTPAPDLPPAYEDRYSLDPWRLKSRNVYKRRFRVEGKAVSCHYGLSDDNGHQPDIFFACRRQKSTWGFWVNFLCLRIVKELESHRKEQDRNCHCDFEYIRTGKTRRDTSRLCVWVPGKTGRFVWTGMREHDKHCSCGAFNFSNSRAT</sequence>
<gene>
    <name evidence="2" type="ORF">M437DRAFT_41769</name>
</gene>
<dbReference type="AlphaFoldDB" id="A0A074W6Q6"/>
<dbReference type="GeneID" id="63913811"/>
<feature type="region of interest" description="Disordered" evidence="1">
    <location>
        <begin position="1"/>
        <end position="51"/>
    </location>
</feature>
<organism evidence="2 3">
    <name type="scientific">Aureobasidium melanogenum (strain CBS 110374)</name>
    <name type="common">Aureobasidium pullulans var. melanogenum</name>
    <dbReference type="NCBI Taxonomy" id="1043003"/>
    <lineage>
        <taxon>Eukaryota</taxon>
        <taxon>Fungi</taxon>
        <taxon>Dikarya</taxon>
        <taxon>Ascomycota</taxon>
        <taxon>Pezizomycotina</taxon>
        <taxon>Dothideomycetes</taxon>
        <taxon>Dothideomycetidae</taxon>
        <taxon>Dothideales</taxon>
        <taxon>Saccotheciaceae</taxon>
        <taxon>Aureobasidium</taxon>
    </lineage>
</organism>
<accession>A0A074W6Q6</accession>
<evidence type="ECO:0000313" key="3">
    <source>
        <dbReference type="Proteomes" id="UP000030672"/>
    </source>
</evidence>
<evidence type="ECO:0000256" key="1">
    <source>
        <dbReference type="SAM" id="MobiDB-lite"/>
    </source>
</evidence>
<protein>
    <submittedName>
        <fullName evidence="2">Uncharacterized protein</fullName>
    </submittedName>
</protein>
<name>A0A074W6Q6_AURM1</name>
<reference evidence="2 3" key="1">
    <citation type="journal article" date="2014" name="BMC Genomics">
        <title>Genome sequencing of four Aureobasidium pullulans varieties: biotechnological potential, stress tolerance, and description of new species.</title>
        <authorList>
            <person name="Gostin Ar C."/>
            <person name="Ohm R.A."/>
            <person name="Kogej T."/>
            <person name="Sonjak S."/>
            <person name="Turk M."/>
            <person name="Zajc J."/>
            <person name="Zalar P."/>
            <person name="Grube M."/>
            <person name="Sun H."/>
            <person name="Han J."/>
            <person name="Sharma A."/>
            <person name="Chiniquy J."/>
            <person name="Ngan C.Y."/>
            <person name="Lipzen A."/>
            <person name="Barry K."/>
            <person name="Grigoriev I.V."/>
            <person name="Gunde-Cimerman N."/>
        </authorList>
    </citation>
    <scope>NUCLEOTIDE SEQUENCE [LARGE SCALE GENOMIC DNA]</scope>
    <source>
        <strain evidence="2 3">CBS 110374</strain>
    </source>
</reference>
<keyword evidence="3" id="KW-1185">Reference proteome</keyword>
<dbReference type="EMBL" id="KL584826">
    <property type="protein sequence ID" value="KEQ65587.1"/>
    <property type="molecule type" value="Genomic_DNA"/>
</dbReference>
<dbReference type="Proteomes" id="UP000030672">
    <property type="component" value="Unassembled WGS sequence"/>
</dbReference>
<proteinExistence type="predicted"/>